<protein>
    <submittedName>
        <fullName evidence="1">Uncharacterized protein</fullName>
    </submittedName>
</protein>
<sequence length="117" mass="13258">MDLIMNFSAFRYSGTSNHCVDSEKVTLCCTFLSQFFTKSDNCVNDAAVKFLRQRVGKAGRFIIDLVASESKRNLHKHPSSVLGACKNEWEQFESKHAIPAFVLNVFDPNQAIFEIHI</sequence>
<dbReference type="GeneID" id="36336493"/>
<accession>W6VBL9</accession>
<comment type="caution">
    <text evidence="1">The sequence shown here is derived from an EMBL/GenBank/DDBJ whole genome shotgun (WGS) entry which is preliminary data.</text>
</comment>
<dbReference type="RefSeq" id="XP_024355430.1">
    <property type="nucleotide sequence ID" value="XM_024490027.1"/>
</dbReference>
<name>W6VBL9_ECHGR</name>
<dbReference type="KEGG" id="egl:EGR_00778"/>
<organism evidence="1 2">
    <name type="scientific">Echinococcus granulosus</name>
    <name type="common">Hydatid tapeworm</name>
    <dbReference type="NCBI Taxonomy" id="6210"/>
    <lineage>
        <taxon>Eukaryota</taxon>
        <taxon>Metazoa</taxon>
        <taxon>Spiralia</taxon>
        <taxon>Lophotrochozoa</taxon>
        <taxon>Platyhelminthes</taxon>
        <taxon>Cestoda</taxon>
        <taxon>Eucestoda</taxon>
        <taxon>Cyclophyllidea</taxon>
        <taxon>Taeniidae</taxon>
        <taxon>Echinococcus</taxon>
        <taxon>Echinococcus granulosus group</taxon>
    </lineage>
</organism>
<keyword evidence="2" id="KW-1185">Reference proteome</keyword>
<evidence type="ECO:0000313" key="1">
    <source>
        <dbReference type="EMBL" id="EUB64234.1"/>
    </source>
</evidence>
<evidence type="ECO:0000313" key="2">
    <source>
        <dbReference type="Proteomes" id="UP000019149"/>
    </source>
</evidence>
<proteinExistence type="predicted"/>
<dbReference type="EMBL" id="APAU02000003">
    <property type="protein sequence ID" value="EUB64234.1"/>
    <property type="molecule type" value="Genomic_DNA"/>
</dbReference>
<dbReference type="Proteomes" id="UP000019149">
    <property type="component" value="Unassembled WGS sequence"/>
</dbReference>
<reference evidence="1 2" key="1">
    <citation type="journal article" date="2013" name="Nat. Genet.">
        <title>The genome of the hydatid tapeworm Echinococcus granulosus.</title>
        <authorList>
            <person name="Zheng H."/>
            <person name="Zhang W."/>
            <person name="Zhang L."/>
            <person name="Zhang Z."/>
            <person name="Li J."/>
            <person name="Lu G."/>
            <person name="Zhu Y."/>
            <person name="Wang Y."/>
            <person name="Huang Y."/>
            <person name="Liu J."/>
            <person name="Kang H."/>
            <person name="Chen J."/>
            <person name="Wang L."/>
            <person name="Chen A."/>
            <person name="Yu S."/>
            <person name="Gao Z."/>
            <person name="Jin L."/>
            <person name="Gu W."/>
            <person name="Wang Z."/>
            <person name="Zhao L."/>
            <person name="Shi B."/>
            <person name="Wen H."/>
            <person name="Lin R."/>
            <person name="Jones M.K."/>
            <person name="Brejova B."/>
            <person name="Vinar T."/>
            <person name="Zhao G."/>
            <person name="McManus D.P."/>
            <person name="Chen Z."/>
            <person name="Zhou Y."/>
            <person name="Wang S."/>
        </authorList>
    </citation>
    <scope>NUCLEOTIDE SEQUENCE [LARGE SCALE GENOMIC DNA]</scope>
</reference>
<gene>
    <name evidence="1" type="ORF">EGR_00778</name>
</gene>
<dbReference type="AlphaFoldDB" id="W6VBL9"/>
<dbReference type="CTD" id="36336493"/>